<accession>A0ACC1MBE6</accession>
<organism evidence="1 2">
    <name type="scientific">Zarea fungicola</name>
    <dbReference type="NCBI Taxonomy" id="93591"/>
    <lineage>
        <taxon>Eukaryota</taxon>
        <taxon>Fungi</taxon>
        <taxon>Dikarya</taxon>
        <taxon>Ascomycota</taxon>
        <taxon>Pezizomycotina</taxon>
        <taxon>Sordariomycetes</taxon>
        <taxon>Hypocreomycetidae</taxon>
        <taxon>Hypocreales</taxon>
        <taxon>Cordycipitaceae</taxon>
        <taxon>Zarea</taxon>
    </lineage>
</organism>
<gene>
    <name evidence="1" type="ORF">NQ176_g11407</name>
</gene>
<dbReference type="EMBL" id="JANJQO010003879">
    <property type="protein sequence ID" value="KAJ2955305.1"/>
    <property type="molecule type" value="Genomic_DNA"/>
</dbReference>
<proteinExistence type="predicted"/>
<name>A0ACC1MBE6_9HYPO</name>
<evidence type="ECO:0000313" key="2">
    <source>
        <dbReference type="Proteomes" id="UP001143910"/>
    </source>
</evidence>
<keyword evidence="2" id="KW-1185">Reference proteome</keyword>
<dbReference type="Proteomes" id="UP001143910">
    <property type="component" value="Unassembled WGS sequence"/>
</dbReference>
<evidence type="ECO:0000313" key="1">
    <source>
        <dbReference type="EMBL" id="KAJ2955305.1"/>
    </source>
</evidence>
<sequence>MTESDHRAEYMRSIVAQKAEKLQRGDAINPPCDRCRRLRLHCLKHLTACQGCTKKHAKCTWRAVTEEEETQLGREMGVRMAGDAQFASEGISPKEELPPPLGMDAMSMRPGSRAETETSSSMPVYSPGALSSARSDLSTDPGRLSLPPVMPGLSGPPPMQRGRDPSRLNQMASVKTEGMRPPYPTYPTQLPPPYPPQHPPSR</sequence>
<comment type="caution">
    <text evidence="1">The sequence shown here is derived from an EMBL/GenBank/DDBJ whole genome shotgun (WGS) entry which is preliminary data.</text>
</comment>
<reference evidence="1" key="1">
    <citation type="submission" date="2022-08" db="EMBL/GenBank/DDBJ databases">
        <title>Genome Sequence of Lecanicillium fungicola.</title>
        <authorList>
            <person name="Buettner E."/>
        </authorList>
    </citation>
    <scope>NUCLEOTIDE SEQUENCE</scope>
    <source>
        <strain evidence="1">Babe33</strain>
    </source>
</reference>
<protein>
    <submittedName>
        <fullName evidence="1">Uncharacterized protein</fullName>
    </submittedName>
</protein>